<feature type="transmembrane region" description="Helical" evidence="4">
    <location>
        <begin position="51"/>
        <end position="71"/>
    </location>
</feature>
<dbReference type="PROSITE" id="PS50088">
    <property type="entry name" value="ANK_REPEAT"/>
    <property type="match status" value="2"/>
</dbReference>
<dbReference type="Proteomes" id="UP000332933">
    <property type="component" value="Unassembled WGS sequence"/>
</dbReference>
<dbReference type="InterPro" id="IPR050776">
    <property type="entry name" value="Ank_Repeat/CDKN_Inhibitor"/>
</dbReference>
<gene>
    <name evidence="6" type="primary">Aste57867_25254</name>
    <name evidence="5" type="ORF">As57867_025176</name>
    <name evidence="6" type="ORF">ASTE57867_25254</name>
</gene>
<dbReference type="SUPFAM" id="SSF48403">
    <property type="entry name" value="Ankyrin repeat"/>
    <property type="match status" value="1"/>
</dbReference>
<feature type="repeat" description="ANK" evidence="3">
    <location>
        <begin position="228"/>
        <end position="260"/>
    </location>
</feature>
<sequence>MFKFILHHHSKLGVLLILAAIVWEYPRIMLFQYLLGMLNDAIHRNAHPRTFAVFQSAILVAMAAAVGHELFGKQPQVYSIWKYLIATPMTLIGGLVRILGVPVYSLVVAVWEAAFVLQGFPLDEAQYNRLHNAYVQELRSRQHVPPHLAADIMFAPKTHGLQNVLTYAKFSGMIVLALFFCVVYGLSSFCNAPGLEGEHLRDAARNCDVDSARRALSRGTDPNSKGQDKGTALHICGQQALPEMARILLEAGADPNVRDSLGFSPLHWAVQLRREEPCVDKRLEMIRVLLEYGGNPRLEDFRGNTPLSISSRTENARAGQVIAMFAQ</sequence>
<dbReference type="Pfam" id="PF12796">
    <property type="entry name" value="Ank_2"/>
    <property type="match status" value="1"/>
</dbReference>
<feature type="transmembrane region" description="Helical" evidence="4">
    <location>
        <begin position="83"/>
        <end position="111"/>
    </location>
</feature>
<protein>
    <submittedName>
        <fullName evidence="6">Aste57867_25254 protein</fullName>
    </submittedName>
</protein>
<evidence type="ECO:0000256" key="3">
    <source>
        <dbReference type="PROSITE-ProRule" id="PRU00023"/>
    </source>
</evidence>
<organism evidence="6 7">
    <name type="scientific">Aphanomyces stellatus</name>
    <dbReference type="NCBI Taxonomy" id="120398"/>
    <lineage>
        <taxon>Eukaryota</taxon>
        <taxon>Sar</taxon>
        <taxon>Stramenopiles</taxon>
        <taxon>Oomycota</taxon>
        <taxon>Saprolegniomycetes</taxon>
        <taxon>Saprolegniales</taxon>
        <taxon>Verrucalvaceae</taxon>
        <taxon>Aphanomyces</taxon>
    </lineage>
</organism>
<keyword evidence="1" id="KW-0677">Repeat</keyword>
<dbReference type="AlphaFoldDB" id="A0A485LTK8"/>
<dbReference type="InterPro" id="IPR002110">
    <property type="entry name" value="Ankyrin_rpt"/>
</dbReference>
<dbReference type="Gene3D" id="1.25.40.20">
    <property type="entry name" value="Ankyrin repeat-containing domain"/>
    <property type="match status" value="1"/>
</dbReference>
<dbReference type="OrthoDB" id="539213at2759"/>
<feature type="transmembrane region" description="Helical" evidence="4">
    <location>
        <begin position="12"/>
        <end position="31"/>
    </location>
</feature>
<keyword evidence="2 3" id="KW-0040">ANK repeat</keyword>
<keyword evidence="7" id="KW-1185">Reference proteome</keyword>
<evidence type="ECO:0000256" key="4">
    <source>
        <dbReference type="SAM" id="Phobius"/>
    </source>
</evidence>
<reference evidence="5" key="2">
    <citation type="submission" date="2019-06" db="EMBL/GenBank/DDBJ databases">
        <title>Genomics analysis of Aphanomyces spp. identifies a new class of oomycete effector associated with host adaptation.</title>
        <authorList>
            <person name="Gaulin E."/>
        </authorList>
    </citation>
    <scope>NUCLEOTIDE SEQUENCE</scope>
    <source>
        <strain evidence="5">CBS 578.67</strain>
    </source>
</reference>
<evidence type="ECO:0000313" key="6">
    <source>
        <dbReference type="EMBL" id="VFU01880.1"/>
    </source>
</evidence>
<keyword evidence="4" id="KW-1133">Transmembrane helix</keyword>
<dbReference type="EMBL" id="VJMH01007511">
    <property type="protein sequence ID" value="KAF0682617.1"/>
    <property type="molecule type" value="Genomic_DNA"/>
</dbReference>
<proteinExistence type="predicted"/>
<reference evidence="6 7" key="1">
    <citation type="submission" date="2019-03" db="EMBL/GenBank/DDBJ databases">
        <authorList>
            <person name="Gaulin E."/>
            <person name="Dumas B."/>
        </authorList>
    </citation>
    <scope>NUCLEOTIDE SEQUENCE [LARGE SCALE GENOMIC DNA]</scope>
    <source>
        <strain evidence="6">CBS 568.67</strain>
    </source>
</reference>
<dbReference type="EMBL" id="CAADRA010007537">
    <property type="protein sequence ID" value="VFU01880.1"/>
    <property type="molecule type" value="Genomic_DNA"/>
</dbReference>
<evidence type="ECO:0000256" key="2">
    <source>
        <dbReference type="ARBA" id="ARBA00023043"/>
    </source>
</evidence>
<feature type="transmembrane region" description="Helical" evidence="4">
    <location>
        <begin position="167"/>
        <end position="186"/>
    </location>
</feature>
<name>A0A485LTK8_9STRA</name>
<evidence type="ECO:0000313" key="5">
    <source>
        <dbReference type="EMBL" id="KAF0682617.1"/>
    </source>
</evidence>
<keyword evidence="4" id="KW-0472">Membrane</keyword>
<evidence type="ECO:0000313" key="7">
    <source>
        <dbReference type="Proteomes" id="UP000332933"/>
    </source>
</evidence>
<dbReference type="PROSITE" id="PS50297">
    <property type="entry name" value="ANK_REP_REGION"/>
    <property type="match status" value="1"/>
</dbReference>
<dbReference type="InterPro" id="IPR036770">
    <property type="entry name" value="Ankyrin_rpt-contain_sf"/>
</dbReference>
<dbReference type="PANTHER" id="PTHR24201">
    <property type="entry name" value="ANK_REP_REGION DOMAIN-CONTAINING PROTEIN"/>
    <property type="match status" value="1"/>
</dbReference>
<keyword evidence="4" id="KW-0812">Transmembrane</keyword>
<feature type="repeat" description="ANK" evidence="3">
    <location>
        <begin position="261"/>
        <end position="301"/>
    </location>
</feature>
<accession>A0A485LTK8</accession>
<dbReference type="SMART" id="SM00248">
    <property type="entry name" value="ANK"/>
    <property type="match status" value="2"/>
</dbReference>
<evidence type="ECO:0000256" key="1">
    <source>
        <dbReference type="ARBA" id="ARBA00022737"/>
    </source>
</evidence>